<name>A0A518CPD7_9PLAN</name>
<sequence>MPAGGTKKQLHLGFLSAVEVKDRGYVGGLLVTNHFGRPLEFQCTAPVRPNHTQEVLFGPTLVPYLYNELIGKTLIEKIGVKPDLVLTDDERVLGLRDHVDRPIGFLQEEANAGPDSLPLGLQKISFHERHPTDRDVLYELGNLVSHETDLFEPFERVKQALQEALQQVKQRA</sequence>
<dbReference type="RefSeq" id="WP_144996301.1">
    <property type="nucleotide sequence ID" value="NZ_CP036281.1"/>
</dbReference>
<gene>
    <name evidence="1" type="ORF">Pla110_28180</name>
</gene>
<proteinExistence type="predicted"/>
<keyword evidence="2" id="KW-1185">Reference proteome</keyword>
<protein>
    <submittedName>
        <fullName evidence="1">Uncharacterized protein</fullName>
    </submittedName>
</protein>
<evidence type="ECO:0000313" key="2">
    <source>
        <dbReference type="Proteomes" id="UP000317178"/>
    </source>
</evidence>
<reference evidence="1 2" key="1">
    <citation type="submission" date="2019-02" db="EMBL/GenBank/DDBJ databases">
        <title>Deep-cultivation of Planctomycetes and their phenomic and genomic characterization uncovers novel biology.</title>
        <authorList>
            <person name="Wiegand S."/>
            <person name="Jogler M."/>
            <person name="Boedeker C."/>
            <person name="Pinto D."/>
            <person name="Vollmers J."/>
            <person name="Rivas-Marin E."/>
            <person name="Kohn T."/>
            <person name="Peeters S.H."/>
            <person name="Heuer A."/>
            <person name="Rast P."/>
            <person name="Oberbeckmann S."/>
            <person name="Bunk B."/>
            <person name="Jeske O."/>
            <person name="Meyerdierks A."/>
            <person name="Storesund J.E."/>
            <person name="Kallscheuer N."/>
            <person name="Luecker S."/>
            <person name="Lage O.M."/>
            <person name="Pohl T."/>
            <person name="Merkel B.J."/>
            <person name="Hornburger P."/>
            <person name="Mueller R.-W."/>
            <person name="Bruemmer F."/>
            <person name="Labrenz M."/>
            <person name="Spormann A.M."/>
            <person name="Op den Camp H."/>
            <person name="Overmann J."/>
            <person name="Amann R."/>
            <person name="Jetten M.S.M."/>
            <person name="Mascher T."/>
            <person name="Medema M.H."/>
            <person name="Devos D.P."/>
            <person name="Kaster A.-K."/>
            <person name="Ovreas L."/>
            <person name="Rohde M."/>
            <person name="Galperin M.Y."/>
            <person name="Jogler C."/>
        </authorList>
    </citation>
    <scope>NUCLEOTIDE SEQUENCE [LARGE SCALE GENOMIC DNA]</scope>
    <source>
        <strain evidence="1 2">Pla110</strain>
    </source>
</reference>
<accession>A0A518CPD7</accession>
<dbReference type="EMBL" id="CP036281">
    <property type="protein sequence ID" value="QDU81081.1"/>
    <property type="molecule type" value="Genomic_DNA"/>
</dbReference>
<evidence type="ECO:0000313" key="1">
    <source>
        <dbReference type="EMBL" id="QDU81081.1"/>
    </source>
</evidence>
<dbReference type="OrthoDB" id="268932at2"/>
<dbReference type="AlphaFoldDB" id="A0A518CPD7"/>
<organism evidence="1 2">
    <name type="scientific">Polystyrenella longa</name>
    <dbReference type="NCBI Taxonomy" id="2528007"/>
    <lineage>
        <taxon>Bacteria</taxon>
        <taxon>Pseudomonadati</taxon>
        <taxon>Planctomycetota</taxon>
        <taxon>Planctomycetia</taxon>
        <taxon>Planctomycetales</taxon>
        <taxon>Planctomycetaceae</taxon>
        <taxon>Polystyrenella</taxon>
    </lineage>
</organism>
<dbReference type="KEGG" id="plon:Pla110_28180"/>
<dbReference type="Proteomes" id="UP000317178">
    <property type="component" value="Chromosome"/>
</dbReference>